<accession>A0ABS0B1G2</accession>
<protein>
    <submittedName>
        <fullName evidence="1">Uncharacterized protein</fullName>
    </submittedName>
</protein>
<comment type="caution">
    <text evidence="1">The sequence shown here is derived from an EMBL/GenBank/DDBJ whole genome shotgun (WGS) entry which is preliminary data.</text>
</comment>
<proteinExistence type="predicted"/>
<gene>
    <name evidence="1" type="ORF">NEPTK9_001763</name>
</gene>
<keyword evidence="2" id="KW-1185">Reference proteome</keyword>
<dbReference type="Proteomes" id="UP001194714">
    <property type="component" value="Unassembled WGS sequence"/>
</dbReference>
<evidence type="ECO:0000313" key="1">
    <source>
        <dbReference type="EMBL" id="MBF5060230.1"/>
    </source>
</evidence>
<evidence type="ECO:0000313" key="2">
    <source>
        <dbReference type="Proteomes" id="UP001194714"/>
    </source>
</evidence>
<sequence length="86" mass="9187">MSGADIVELLEVAQRFFSGEGGTPDPARSLFEDRPSITCSPLGEAPAITASDCKANKAESNYACFRTPAKSKSYPCQPGKCTERIN</sequence>
<organism evidence="1 2">
    <name type="scientific">Candidatus Neptunichlamydia vexilliferae</name>
    <dbReference type="NCBI Taxonomy" id="1651774"/>
    <lineage>
        <taxon>Bacteria</taxon>
        <taxon>Pseudomonadati</taxon>
        <taxon>Chlamydiota</taxon>
        <taxon>Chlamydiia</taxon>
        <taxon>Parachlamydiales</taxon>
        <taxon>Simkaniaceae</taxon>
        <taxon>Candidatus Neptunichlamydia</taxon>
    </lineage>
</organism>
<reference evidence="1 2" key="1">
    <citation type="submission" date="2020-01" db="EMBL/GenBank/DDBJ databases">
        <title>Draft genome sequence of Cand. Neptunochlamydia vexilliferae K9.</title>
        <authorList>
            <person name="Schulz F."/>
            <person name="Koestlbacher S."/>
            <person name="Wascher F."/>
            <person name="Pizzetti I."/>
            <person name="Horn M."/>
        </authorList>
    </citation>
    <scope>NUCLEOTIDE SEQUENCE [LARGE SCALE GENOMIC DNA]</scope>
    <source>
        <strain evidence="1 2">K9</strain>
    </source>
</reference>
<name>A0ABS0B1G2_9BACT</name>
<dbReference type="EMBL" id="JAAEJV010000099">
    <property type="protein sequence ID" value="MBF5060230.1"/>
    <property type="molecule type" value="Genomic_DNA"/>
</dbReference>